<dbReference type="AlphaFoldDB" id="A0A5E4QLD3"/>
<feature type="compositionally biased region" description="Low complexity" evidence="1">
    <location>
        <begin position="338"/>
        <end position="351"/>
    </location>
</feature>
<feature type="region of interest" description="Disordered" evidence="1">
    <location>
        <begin position="326"/>
        <end position="351"/>
    </location>
</feature>
<sequence length="419" mass="43871">MKQLSAVLFVVLISHAYGAPQFITFKDGKLGVNFGGYHAGVGIGGLLGNGAAGGLYAEAGTPHGQSARAGLGGSVSENGGTSGGLYAGATAGGNIKASAGLGGSLTDQHSTGGGFASAQAGNNIASTGLGGATVGGSSGIQVTELKNVNVIPESDRIEAEVNINEINEVQPISQVEIHKTIIKERSHLPPPPPPPPHHTIIDEVHIEKHPHLFEKEIVHAHYKPRKSHFRKTAFLGGYVGGQGDIVGPPAAPAVEERVDVNVEKNVGHNSDIGAGASTVYTKQVSIQRNPSFFEDIFNIPISTLKAVGSFLGNTAGNTNISVHKSVHADDSERTQDPSASSSSSSSTSQISVETPNASSFIDDIFAIPISTLGAVNRFLENNVARKNVQVQETEEYTESKRVRRVPHGRRRANRRINVE</sequence>
<evidence type="ECO:0000256" key="2">
    <source>
        <dbReference type="SAM" id="SignalP"/>
    </source>
</evidence>
<accession>A0A5E4QLD3</accession>
<reference evidence="3 4" key="1">
    <citation type="submission" date="2017-07" db="EMBL/GenBank/DDBJ databases">
        <authorList>
            <person name="Talla V."/>
            <person name="Backstrom N."/>
        </authorList>
    </citation>
    <scope>NUCLEOTIDE SEQUENCE [LARGE SCALE GENOMIC DNA]</scope>
</reference>
<keyword evidence="4" id="KW-1185">Reference proteome</keyword>
<feature type="region of interest" description="Disordered" evidence="1">
    <location>
        <begin position="399"/>
        <end position="419"/>
    </location>
</feature>
<proteinExistence type="predicted"/>
<evidence type="ECO:0000313" key="4">
    <source>
        <dbReference type="Proteomes" id="UP000324832"/>
    </source>
</evidence>
<keyword evidence="2" id="KW-0732">Signal</keyword>
<gene>
    <name evidence="3" type="ORF">LSINAPIS_LOCUS9491</name>
</gene>
<feature type="compositionally biased region" description="Basic residues" evidence="1">
    <location>
        <begin position="401"/>
        <end position="419"/>
    </location>
</feature>
<evidence type="ECO:0000313" key="3">
    <source>
        <dbReference type="EMBL" id="VVC98408.1"/>
    </source>
</evidence>
<evidence type="ECO:0000256" key="1">
    <source>
        <dbReference type="SAM" id="MobiDB-lite"/>
    </source>
</evidence>
<protein>
    <submittedName>
        <fullName evidence="3">Uncharacterized protein</fullName>
    </submittedName>
</protein>
<feature type="signal peptide" evidence="2">
    <location>
        <begin position="1"/>
        <end position="18"/>
    </location>
</feature>
<feature type="chain" id="PRO_5022754193" evidence="2">
    <location>
        <begin position="19"/>
        <end position="419"/>
    </location>
</feature>
<dbReference type="Proteomes" id="UP000324832">
    <property type="component" value="Unassembled WGS sequence"/>
</dbReference>
<feature type="compositionally biased region" description="Basic and acidic residues" evidence="1">
    <location>
        <begin position="326"/>
        <end position="335"/>
    </location>
</feature>
<dbReference type="EMBL" id="FZQP02003545">
    <property type="protein sequence ID" value="VVC98408.1"/>
    <property type="molecule type" value="Genomic_DNA"/>
</dbReference>
<name>A0A5E4QLD3_9NEOP</name>
<organism evidence="3 4">
    <name type="scientific">Leptidea sinapis</name>
    <dbReference type="NCBI Taxonomy" id="189913"/>
    <lineage>
        <taxon>Eukaryota</taxon>
        <taxon>Metazoa</taxon>
        <taxon>Ecdysozoa</taxon>
        <taxon>Arthropoda</taxon>
        <taxon>Hexapoda</taxon>
        <taxon>Insecta</taxon>
        <taxon>Pterygota</taxon>
        <taxon>Neoptera</taxon>
        <taxon>Endopterygota</taxon>
        <taxon>Lepidoptera</taxon>
        <taxon>Glossata</taxon>
        <taxon>Ditrysia</taxon>
        <taxon>Papilionoidea</taxon>
        <taxon>Pieridae</taxon>
        <taxon>Dismorphiinae</taxon>
        <taxon>Leptidea</taxon>
    </lineage>
</organism>